<dbReference type="GO" id="GO:0005829">
    <property type="term" value="C:cytosol"/>
    <property type="evidence" value="ECO:0007669"/>
    <property type="project" value="TreeGrafter"/>
</dbReference>
<dbReference type="Proteomes" id="UP000319809">
    <property type="component" value="Chromosome"/>
</dbReference>
<gene>
    <name evidence="5" type="ORF">FH971_04055</name>
</gene>
<dbReference type="PANTHER" id="PTHR43085:SF15">
    <property type="entry name" value="2-DEHYDRO-3-DEOXYGLUCONOKINASE"/>
    <property type="match status" value="1"/>
</dbReference>
<reference evidence="5 6" key="1">
    <citation type="submission" date="2019-06" db="EMBL/GenBank/DDBJ databases">
        <title>The genome of Shewanella sp. SM1901.</title>
        <authorList>
            <person name="Cha Q."/>
        </authorList>
    </citation>
    <scope>NUCLEOTIDE SEQUENCE [LARGE SCALE GENOMIC DNA]</scope>
    <source>
        <strain evidence="5 6">SM1901</strain>
    </source>
</reference>
<sequence>MKSVFLFGECMVELQRVTATSLRQSFAGDVYNTGVYLKRTFSDINTHLVTAIGQDSFSQAMLQSFADEAINTDMVFKSPDKIAGLYAIQTDSQGERSFTYWRSDSAARQVMQFIDDAAISKITQADMVFFSGISLAVIKPEDRDTFWQLIKQCKQAGVSIVFDPNYRARMWQNPQQAKVQFDIAFGLADVALPGVDDFDQLYGINTVDEIIAFCQPYAINELVIKNGENGINYVINDQQQHFSITPVTNVVDTTSAGDSFNGVYLGARLSGLDINTAIKLASQAAGFVIQHKGAIAPKIEFNQFIERQKSMIK</sequence>
<evidence type="ECO:0000313" key="6">
    <source>
        <dbReference type="Proteomes" id="UP000319809"/>
    </source>
</evidence>
<dbReference type="Pfam" id="PF00294">
    <property type="entry name" value="PfkB"/>
    <property type="match status" value="1"/>
</dbReference>
<accession>A0A4Y5YCD2</accession>
<dbReference type="PANTHER" id="PTHR43085">
    <property type="entry name" value="HEXOKINASE FAMILY MEMBER"/>
    <property type="match status" value="1"/>
</dbReference>
<keyword evidence="2" id="KW-0808">Transferase</keyword>
<feature type="domain" description="Carbohydrate kinase PfkB" evidence="4">
    <location>
        <begin position="1"/>
        <end position="297"/>
    </location>
</feature>
<evidence type="ECO:0000256" key="3">
    <source>
        <dbReference type="ARBA" id="ARBA00022777"/>
    </source>
</evidence>
<comment type="similarity">
    <text evidence="1">Belongs to the carbohydrate kinase PfkB family.</text>
</comment>
<dbReference type="InterPro" id="IPR050306">
    <property type="entry name" value="PfkB_Carbo_kinase"/>
</dbReference>
<dbReference type="RefSeq" id="WP_140233448.1">
    <property type="nucleotide sequence ID" value="NZ_CP041036.1"/>
</dbReference>
<evidence type="ECO:0000256" key="2">
    <source>
        <dbReference type="ARBA" id="ARBA00022679"/>
    </source>
</evidence>
<dbReference type="GO" id="GO:0019698">
    <property type="term" value="P:D-galacturonate catabolic process"/>
    <property type="evidence" value="ECO:0007669"/>
    <property type="project" value="TreeGrafter"/>
</dbReference>
<dbReference type="SUPFAM" id="SSF53613">
    <property type="entry name" value="Ribokinase-like"/>
    <property type="match status" value="1"/>
</dbReference>
<name>A0A4Y5YCD2_9GAMM</name>
<proteinExistence type="inferred from homology"/>
<keyword evidence="6" id="KW-1185">Reference proteome</keyword>
<evidence type="ECO:0000259" key="4">
    <source>
        <dbReference type="Pfam" id="PF00294"/>
    </source>
</evidence>
<evidence type="ECO:0000256" key="1">
    <source>
        <dbReference type="ARBA" id="ARBA00010688"/>
    </source>
</evidence>
<evidence type="ECO:0000313" key="5">
    <source>
        <dbReference type="EMBL" id="QDE30213.1"/>
    </source>
</evidence>
<dbReference type="KEGG" id="spol:FH971_04055"/>
<dbReference type="Gene3D" id="3.40.1190.20">
    <property type="match status" value="1"/>
</dbReference>
<dbReference type="InterPro" id="IPR029056">
    <property type="entry name" value="Ribokinase-like"/>
</dbReference>
<protein>
    <submittedName>
        <fullName evidence="5">Sugar kinase</fullName>
    </submittedName>
</protein>
<dbReference type="AlphaFoldDB" id="A0A4Y5YCD2"/>
<organism evidence="5 6">
    <name type="scientific">Shewanella polaris</name>
    <dbReference type="NCBI Taxonomy" id="2588449"/>
    <lineage>
        <taxon>Bacteria</taxon>
        <taxon>Pseudomonadati</taxon>
        <taxon>Pseudomonadota</taxon>
        <taxon>Gammaproteobacteria</taxon>
        <taxon>Alteromonadales</taxon>
        <taxon>Shewanellaceae</taxon>
        <taxon>Shewanella</taxon>
    </lineage>
</organism>
<dbReference type="GO" id="GO:0042840">
    <property type="term" value="P:D-glucuronate catabolic process"/>
    <property type="evidence" value="ECO:0007669"/>
    <property type="project" value="TreeGrafter"/>
</dbReference>
<dbReference type="GO" id="GO:0008673">
    <property type="term" value="F:2-dehydro-3-deoxygluconokinase activity"/>
    <property type="evidence" value="ECO:0007669"/>
    <property type="project" value="TreeGrafter"/>
</dbReference>
<dbReference type="GO" id="GO:0006974">
    <property type="term" value="P:DNA damage response"/>
    <property type="evidence" value="ECO:0007669"/>
    <property type="project" value="TreeGrafter"/>
</dbReference>
<dbReference type="CDD" id="cd01166">
    <property type="entry name" value="KdgK"/>
    <property type="match status" value="1"/>
</dbReference>
<dbReference type="EMBL" id="CP041036">
    <property type="protein sequence ID" value="QDE30213.1"/>
    <property type="molecule type" value="Genomic_DNA"/>
</dbReference>
<keyword evidence="3 5" id="KW-0418">Kinase</keyword>
<dbReference type="InterPro" id="IPR011611">
    <property type="entry name" value="PfkB_dom"/>
</dbReference>